<evidence type="ECO:0000313" key="2">
    <source>
        <dbReference type="Proteomes" id="UP000095751"/>
    </source>
</evidence>
<dbReference type="EMBL" id="KV784382">
    <property type="protein sequence ID" value="OEU07979.1"/>
    <property type="molecule type" value="Genomic_DNA"/>
</dbReference>
<name>A0A1E7EPU4_9STRA</name>
<sequence length="360" mass="41384">MSKQRTDYLFFEFSVVSVSSLMIEFFPEEMMSSLALNTTPTLKSYTPDLEVIVGDGDAENEKKSFMYHGAILANASEYIDTMLSLPMKEQQTRSISFPDIQPEEWLQWTQYVLVPAAAVEFNLFHIDDVDNNKNAINIIQFYDKYEFRSELTSGYHGQAASDYSSYELVIELMLRICKDEIDLPLSKRLIPKVIASINYLEFKSLLLEQSEANINVILQYSFQTDAETTQSRTLVGLVDLVKGVTIRPRSLEEMKLIVQEESFVSTLKRKIHDIGHNRWYVMHHRDGRHFIVQSMDGLGATWTISSFKISESDSNICLYKWHKGGKITSLLPPKYGWEDAVVKSESESMFDLHLDSPFWG</sequence>
<reference evidence="1 2" key="1">
    <citation type="submission" date="2016-09" db="EMBL/GenBank/DDBJ databases">
        <title>Extensive genetic diversity and differential bi-allelic expression allows diatom success in the polar Southern Ocean.</title>
        <authorList>
            <consortium name="DOE Joint Genome Institute"/>
            <person name="Mock T."/>
            <person name="Otillar R.P."/>
            <person name="Strauss J."/>
            <person name="Dupont C."/>
            <person name="Frickenhaus S."/>
            <person name="Maumus F."/>
            <person name="Mcmullan M."/>
            <person name="Sanges R."/>
            <person name="Schmutz J."/>
            <person name="Toseland A."/>
            <person name="Valas R."/>
            <person name="Veluchamy A."/>
            <person name="Ward B.J."/>
            <person name="Allen A."/>
            <person name="Barry K."/>
            <person name="Falciatore A."/>
            <person name="Ferrante M."/>
            <person name="Fortunato A.E."/>
            <person name="Gloeckner G."/>
            <person name="Gruber A."/>
            <person name="Hipkin R."/>
            <person name="Janech M."/>
            <person name="Kroth P."/>
            <person name="Leese F."/>
            <person name="Lindquist E."/>
            <person name="Lyon B.R."/>
            <person name="Martin J."/>
            <person name="Mayer C."/>
            <person name="Parker M."/>
            <person name="Quesneville H."/>
            <person name="Raymond J."/>
            <person name="Uhlig C."/>
            <person name="Valentin K.U."/>
            <person name="Worden A.Z."/>
            <person name="Armbrust E.V."/>
            <person name="Bowler C."/>
            <person name="Green B."/>
            <person name="Moulton V."/>
            <person name="Van Oosterhout C."/>
            <person name="Grigoriev I."/>
        </authorList>
    </citation>
    <scope>NUCLEOTIDE SEQUENCE [LARGE SCALE GENOMIC DNA]</scope>
    <source>
        <strain evidence="1 2">CCMP1102</strain>
    </source>
</reference>
<dbReference type="OrthoDB" id="56564at2759"/>
<accession>A0A1E7EPU4</accession>
<dbReference type="InterPro" id="IPR011333">
    <property type="entry name" value="SKP1/BTB/POZ_sf"/>
</dbReference>
<keyword evidence="2" id="KW-1185">Reference proteome</keyword>
<dbReference type="KEGG" id="fcy:FRACYDRAFT_250199"/>
<dbReference type="InParanoid" id="A0A1E7EPU4"/>
<protein>
    <submittedName>
        <fullName evidence="1">Uncharacterized protein</fullName>
    </submittedName>
</protein>
<proteinExistence type="predicted"/>
<dbReference type="Proteomes" id="UP000095751">
    <property type="component" value="Unassembled WGS sequence"/>
</dbReference>
<organism evidence="1 2">
    <name type="scientific">Fragilariopsis cylindrus CCMP1102</name>
    <dbReference type="NCBI Taxonomy" id="635003"/>
    <lineage>
        <taxon>Eukaryota</taxon>
        <taxon>Sar</taxon>
        <taxon>Stramenopiles</taxon>
        <taxon>Ochrophyta</taxon>
        <taxon>Bacillariophyta</taxon>
        <taxon>Bacillariophyceae</taxon>
        <taxon>Bacillariophycidae</taxon>
        <taxon>Bacillariales</taxon>
        <taxon>Bacillariaceae</taxon>
        <taxon>Fragilariopsis</taxon>
    </lineage>
</organism>
<evidence type="ECO:0000313" key="1">
    <source>
        <dbReference type="EMBL" id="OEU07979.1"/>
    </source>
</evidence>
<dbReference type="CDD" id="cd18186">
    <property type="entry name" value="BTB_POZ_ZBTB_KLHL-like"/>
    <property type="match status" value="1"/>
</dbReference>
<dbReference type="AlphaFoldDB" id="A0A1E7EPU4"/>
<gene>
    <name evidence="1" type="ORF">FRACYDRAFT_250199</name>
</gene>
<dbReference type="Gene3D" id="3.30.710.10">
    <property type="entry name" value="Potassium Channel Kv1.1, Chain A"/>
    <property type="match status" value="1"/>
</dbReference>